<evidence type="ECO:0000256" key="1">
    <source>
        <dbReference type="ARBA" id="ARBA00023157"/>
    </source>
</evidence>
<proteinExistence type="predicted"/>
<dbReference type="AlphaFoldDB" id="A0A8T1S1J1"/>
<dbReference type="SUPFAM" id="SSF48726">
    <property type="entry name" value="Immunoglobulin"/>
    <property type="match status" value="2"/>
</dbReference>
<evidence type="ECO:0000259" key="2">
    <source>
        <dbReference type="PROSITE" id="PS50835"/>
    </source>
</evidence>
<evidence type="ECO:0000313" key="4">
    <source>
        <dbReference type="Proteomes" id="UP000765507"/>
    </source>
</evidence>
<gene>
    <name evidence="3" type="ORF">G0U57_001322</name>
</gene>
<dbReference type="PROSITE" id="PS50835">
    <property type="entry name" value="IG_LIKE"/>
    <property type="match status" value="1"/>
</dbReference>
<dbReference type="InterPro" id="IPR036179">
    <property type="entry name" value="Ig-like_dom_sf"/>
</dbReference>
<keyword evidence="3" id="KW-0675">Receptor</keyword>
<dbReference type="InterPro" id="IPR003599">
    <property type="entry name" value="Ig_sub"/>
</dbReference>
<evidence type="ECO:0000313" key="3">
    <source>
        <dbReference type="EMBL" id="KAG6922688.1"/>
    </source>
</evidence>
<feature type="domain" description="Ig-like" evidence="2">
    <location>
        <begin position="1"/>
        <end position="94"/>
    </location>
</feature>
<name>A0A8T1S1J1_CHESE</name>
<comment type="caution">
    <text evidence="3">The sequence shown here is derived from an EMBL/GenBank/DDBJ whole genome shotgun (WGS) entry which is preliminary data.</text>
</comment>
<protein>
    <submittedName>
        <fullName evidence="3">Fc receptor like A</fullName>
    </submittedName>
</protein>
<dbReference type="PANTHER" id="PTHR11738">
    <property type="entry name" value="MHC CLASS I NK CELL RECEPTOR"/>
    <property type="match status" value="1"/>
</dbReference>
<keyword evidence="4" id="KW-1185">Reference proteome</keyword>
<dbReference type="EMBL" id="JAHGAV010001186">
    <property type="protein sequence ID" value="KAG6922688.1"/>
    <property type="molecule type" value="Genomic_DNA"/>
</dbReference>
<dbReference type="InterPro" id="IPR050412">
    <property type="entry name" value="Ig-like_Receptors_ImmuneReg"/>
</dbReference>
<accession>A0A8T1S1J1</accession>
<dbReference type="InterPro" id="IPR007110">
    <property type="entry name" value="Ig-like_dom"/>
</dbReference>
<dbReference type="InterPro" id="IPR013783">
    <property type="entry name" value="Ig-like_fold"/>
</dbReference>
<dbReference type="PANTHER" id="PTHR11738:SF186">
    <property type="entry name" value="OSTEOCLAST-ASSOCIATED IMMUNOGLOBULIN-LIKE RECEPTOR"/>
    <property type="match status" value="1"/>
</dbReference>
<reference evidence="3 4" key="1">
    <citation type="journal article" date="2020" name="G3 (Bethesda)">
        <title>Draft Genome of the Common Snapping Turtle, Chelydra serpentina, a Model for Phenotypic Plasticity in Reptiles.</title>
        <authorList>
            <person name="Das D."/>
            <person name="Singh S.K."/>
            <person name="Bierstedt J."/>
            <person name="Erickson A."/>
            <person name="Galli G.L.J."/>
            <person name="Crossley D.A. 2nd"/>
            <person name="Rhen T."/>
        </authorList>
    </citation>
    <scope>NUCLEOTIDE SEQUENCE [LARGE SCALE GENOMIC DNA]</scope>
    <source>
        <strain evidence="3">KW</strain>
    </source>
</reference>
<keyword evidence="1" id="KW-1015">Disulfide bond</keyword>
<sequence length="161" mass="17143">HPSGVVSKGDPLVITCTAPGDAGEWRFHFYKDGAEVIPRDTGSEISTAQSSTDSMMLTFPRAGPASAGEFTCSYEENVSGRWIPSPRSRPVTVTVKDPLPLPVLSVDHPSGVVSKGDPLVITCTAPGDAGEWRFHFYKDGAEVIPRDYGSEISTAQSSTDS</sequence>
<dbReference type="SMART" id="SM00409">
    <property type="entry name" value="IG"/>
    <property type="match status" value="1"/>
</dbReference>
<dbReference type="GO" id="GO:0002764">
    <property type="term" value="P:immune response-regulating signaling pathway"/>
    <property type="evidence" value="ECO:0007669"/>
    <property type="project" value="TreeGrafter"/>
</dbReference>
<organism evidence="3 4">
    <name type="scientific">Chelydra serpentina</name>
    <name type="common">Snapping turtle</name>
    <name type="synonym">Testudo serpentina</name>
    <dbReference type="NCBI Taxonomy" id="8475"/>
    <lineage>
        <taxon>Eukaryota</taxon>
        <taxon>Metazoa</taxon>
        <taxon>Chordata</taxon>
        <taxon>Craniata</taxon>
        <taxon>Vertebrata</taxon>
        <taxon>Euteleostomi</taxon>
        <taxon>Archelosauria</taxon>
        <taxon>Testudinata</taxon>
        <taxon>Testudines</taxon>
        <taxon>Cryptodira</taxon>
        <taxon>Durocryptodira</taxon>
        <taxon>Americhelydia</taxon>
        <taxon>Chelydroidea</taxon>
        <taxon>Chelydridae</taxon>
        <taxon>Chelydra</taxon>
    </lineage>
</organism>
<dbReference type="Pfam" id="PF13895">
    <property type="entry name" value="Ig_2"/>
    <property type="match status" value="1"/>
</dbReference>
<dbReference type="OrthoDB" id="6151406at2759"/>
<dbReference type="Proteomes" id="UP000765507">
    <property type="component" value="Unassembled WGS sequence"/>
</dbReference>
<feature type="non-terminal residue" evidence="3">
    <location>
        <position position="1"/>
    </location>
</feature>
<dbReference type="Gene3D" id="2.60.40.10">
    <property type="entry name" value="Immunoglobulins"/>
    <property type="match status" value="2"/>
</dbReference>
<feature type="non-terminal residue" evidence="3">
    <location>
        <position position="161"/>
    </location>
</feature>